<organism evidence="7 8">
    <name type="scientific">Alterisphingorhabdus coralli</name>
    <dbReference type="NCBI Taxonomy" id="3071408"/>
    <lineage>
        <taxon>Bacteria</taxon>
        <taxon>Pseudomonadati</taxon>
        <taxon>Pseudomonadota</taxon>
        <taxon>Alphaproteobacteria</taxon>
        <taxon>Sphingomonadales</taxon>
        <taxon>Sphingomonadaceae</taxon>
        <taxon>Alterisphingorhabdus (ex Yan et al. 2024)</taxon>
    </lineage>
</organism>
<feature type="domain" description="NAD-glutamate dehydrogenase ACT2" evidence="5">
    <location>
        <begin position="373"/>
        <end position="459"/>
    </location>
</feature>
<evidence type="ECO:0000259" key="5">
    <source>
        <dbReference type="Pfam" id="PF21076"/>
    </source>
</evidence>
<dbReference type="Pfam" id="PF21073">
    <property type="entry name" value="GDH_HM1"/>
    <property type="match status" value="1"/>
</dbReference>
<dbReference type="InterPro" id="IPR036291">
    <property type="entry name" value="NAD(P)-bd_dom_sf"/>
</dbReference>
<evidence type="ECO:0000259" key="2">
    <source>
        <dbReference type="Pfam" id="PF05088"/>
    </source>
</evidence>
<dbReference type="Pfam" id="PF21077">
    <property type="entry name" value="GDH_ACT3"/>
    <property type="match status" value="1"/>
</dbReference>
<evidence type="ECO:0000313" key="7">
    <source>
        <dbReference type="EMBL" id="WOE74873.1"/>
    </source>
</evidence>
<dbReference type="InterPro" id="IPR028971">
    <property type="entry name" value="NAD-GDH_cat"/>
</dbReference>
<dbReference type="InterPro" id="IPR048381">
    <property type="entry name" value="GDH_C"/>
</dbReference>
<evidence type="ECO:0000259" key="6">
    <source>
        <dbReference type="Pfam" id="PF21077"/>
    </source>
</evidence>
<keyword evidence="1" id="KW-0560">Oxidoreductase</keyword>
<dbReference type="InterPro" id="IPR046346">
    <property type="entry name" value="Aminoacid_DH-like_N_sf"/>
</dbReference>
<dbReference type="SUPFAM" id="SSF53223">
    <property type="entry name" value="Aminoacid dehydrogenase-like, N-terminal domain"/>
    <property type="match status" value="1"/>
</dbReference>
<dbReference type="GO" id="GO:0004352">
    <property type="term" value="F:glutamate dehydrogenase (NAD+) activity"/>
    <property type="evidence" value="ECO:0007669"/>
    <property type="project" value="InterPro"/>
</dbReference>
<dbReference type="Pfam" id="PF21079">
    <property type="entry name" value="GDH_HM2"/>
    <property type="match status" value="1"/>
</dbReference>
<sequence>MSHAISDDASLSTSTDQPQNDALLGALQEAFSQGALPGENDGFNDDASREAAQFALTTMMHRERAKPAIAIDTDASGDGRRTMRMAVINRDMPFLVDSIANEVSAAGLDIHRIIHPVLSVRRDDEGNLTEIMSRDASGERQESIVYIEMQRADAKVRKQLHSAVEQMLADVRATVQDWPLLQHAMSADAENIADPEGAALLRWFIDRNMTQLAHHIWDLDSSIRDAKGFVRVSSEPVLAEANYRKAVQWFENGGSVPLIVKSNRLSTVHRRVPMDLVILPLRADGKITGLSVHCGIWTSAALVTAPDKVPLLRAHLKTINDKFGFDSSGHAGKALAHALTSLPHDLLIAFKTEDIERAALTFMSLADRPRPKLITIESSLERHLFAFVWLPRDEVSTGRRIAIEKMLTEAANAKTLSWTISLEDGQVAMLRYVLDLRDNGRVPDGAKLDAQLKDMVRGWLPEVENALGELGDESRAAALASRYAEAFPASYRMECGAQEAATDILRLHALDDDNRRSARLYAVSDDATNGLHLKLYNVRGSIALSEAVPVLEHFGFDVAEEVPTPLADGELGYIHDFTLVAQGMVKPETILERAKLLEDAIANVLDGRAEDDGFNQLITINGLTADDVILLRAWFRYLRQTGMPYGLGTFVDALRDAPQVTSALMVLFRARHDPTFDKDREKAEELAQRSIRSGLTQVSAIDDDRLLRLLRDLILAILRTNAFASGNNAVLAFKIESAKVPGLPKPLPWREIFVYAPSVEGVHLRAGAVARGGLRWSDRRDDFRTEILGLMKAQRVKNAVIVPTGAKGGFFAKSLPDPARDRDAWAAAGKEAYKKFIRSLLSITDNIVDGEVVHPDGVHVRDGVDPYFVVAADKGTATFSDTANGIAEEAGFWLGDAFASGGSQGYDHKAMGITARGAWVSVQRHFLEMGVDVQSQPVNVIGCGDMSGDVFGNGMLLSKAIKLVAAFDHRNIFIDPDPIPAKSWVERKRLFDLPRSSWEDYDAKLISKGGAVFSRSQKSLTLTPEIQTLLGLEQDEIEPDALITAILKSEADLLWFGGIGTYIKAAHENNLDVGDPANDVLRVNAEDLRCKVIGEGANLGITQAGRIAFSLDGGRVNTDFIDNSAGVDCSDNEVNIKIALGQAVRAGALSTDDRNSLLESMTDAVADLVLADNRFQALGLSIAESGGADTLPSYIRLIESFEEMGRLDREVEGIADNDTLKRRIADDQGLTRPELAVLLSTAKLSLQDAIEASPIADDPSMEPELLAAFPEAMQQDFADQITGHQLRKELIATKLANRIINRLGIIHPMALAEEEGCSLGHVAIAFVAAERLFDMTSLWEKLDKAPMDEQVRLMLFDRAALALRSQMADIIRQTSATTLPGTIVEQFAAPVAKLSDKVDELLSAESRSQHHELEESLCSDGAPKEMAALIAWLFKMDGAVGLAQLSLQSGIAPDIVTRAFSDLGSALALDWVQMTAARMSPTDPWERLLVSGMARDFQQMRRDFLAEADDPVAHAQGWIAANADRITQFRRLVKRAQLSVPPSVSMLAQIANQARMLLQRG</sequence>
<feature type="domain" description="NAD-glutamate dehydrogenase N-terminal ACT1" evidence="4">
    <location>
        <begin position="57"/>
        <end position="162"/>
    </location>
</feature>
<dbReference type="GO" id="GO:0006538">
    <property type="term" value="P:L-glutamate catabolic process"/>
    <property type="evidence" value="ECO:0007669"/>
    <property type="project" value="InterPro"/>
</dbReference>
<dbReference type="Gene3D" id="3.40.50.720">
    <property type="entry name" value="NAD(P)-binding Rossmann-like Domain"/>
    <property type="match status" value="1"/>
</dbReference>
<accession>A0AA97F7U2</accession>
<dbReference type="Proteomes" id="UP001302429">
    <property type="component" value="Chromosome"/>
</dbReference>
<name>A0AA97F7U2_9SPHN</name>
<proteinExistence type="predicted"/>
<dbReference type="PANTHER" id="PTHR43403:SF1">
    <property type="entry name" value="NAD-SPECIFIC GLUTAMATE DEHYDROGENASE"/>
    <property type="match status" value="1"/>
</dbReference>
<dbReference type="EMBL" id="CP136594">
    <property type="protein sequence ID" value="WOE74873.1"/>
    <property type="molecule type" value="Genomic_DNA"/>
</dbReference>
<dbReference type="PANTHER" id="PTHR43403">
    <property type="entry name" value="NAD-SPECIFIC GLUTAMATE DEHYDROGENASE"/>
    <property type="match status" value="1"/>
</dbReference>
<dbReference type="KEGG" id="acoa:RB602_13685"/>
<dbReference type="InterPro" id="IPR049056">
    <property type="entry name" value="NAD_Glu_DH_HM3"/>
</dbReference>
<dbReference type="Pfam" id="PF21076">
    <property type="entry name" value="GDH_ACT2"/>
    <property type="match status" value="1"/>
</dbReference>
<feature type="domain" description="NAD-glutamate dehydrogenase ACT3" evidence="6">
    <location>
        <begin position="518"/>
        <end position="583"/>
    </location>
</feature>
<dbReference type="InterPro" id="IPR024727">
    <property type="entry name" value="NAD_Glu_DH_N_ACT1"/>
</dbReference>
<dbReference type="InterPro" id="IPR049064">
    <property type="entry name" value="NAD_Glu_DH_ACT3"/>
</dbReference>
<dbReference type="SUPFAM" id="SSF51735">
    <property type="entry name" value="NAD(P)-binding Rossmann-fold domains"/>
    <property type="match status" value="1"/>
</dbReference>
<protein>
    <submittedName>
        <fullName evidence="7">NAD-glutamate dehydrogenase</fullName>
    </submittedName>
</protein>
<dbReference type="InterPro" id="IPR049058">
    <property type="entry name" value="NAD_Glu_DH_HM2"/>
</dbReference>
<reference evidence="7 8" key="1">
    <citation type="submission" date="2023-10" db="EMBL/GenBank/DDBJ databases">
        <title>Complete genome sequence of a Sphingomonadaceae bacterium.</title>
        <authorList>
            <person name="Yan C."/>
        </authorList>
    </citation>
    <scope>NUCLEOTIDE SEQUENCE [LARGE SCALE GENOMIC DNA]</scope>
    <source>
        <strain evidence="7 8">SCSIO 66989</strain>
    </source>
</reference>
<gene>
    <name evidence="7" type="ORF">RB602_13685</name>
</gene>
<dbReference type="InterPro" id="IPR007780">
    <property type="entry name" value="NAD_Glu_DH_bac"/>
</dbReference>
<dbReference type="Pfam" id="PF21075">
    <property type="entry name" value="GDH_ACT1"/>
    <property type="match status" value="1"/>
</dbReference>
<evidence type="ECO:0000313" key="8">
    <source>
        <dbReference type="Proteomes" id="UP001302429"/>
    </source>
</evidence>
<keyword evidence="8" id="KW-1185">Reference proteome</keyword>
<dbReference type="Pfam" id="PF05088">
    <property type="entry name" value="Bac_GDH_CD"/>
    <property type="match status" value="1"/>
</dbReference>
<dbReference type="RefSeq" id="WP_317081279.1">
    <property type="nucleotide sequence ID" value="NZ_CP136594.1"/>
</dbReference>
<dbReference type="InterPro" id="IPR049059">
    <property type="entry name" value="NAD_Glu_DH_HM1"/>
</dbReference>
<dbReference type="GO" id="GO:0004069">
    <property type="term" value="F:L-aspartate:2-oxoglutarate aminotransferase activity"/>
    <property type="evidence" value="ECO:0007669"/>
    <property type="project" value="InterPro"/>
</dbReference>
<feature type="domain" description="NAD-specific glutamate dehydrogenase C-terminal" evidence="3">
    <location>
        <begin position="1228"/>
        <end position="1548"/>
    </location>
</feature>
<evidence type="ECO:0000259" key="4">
    <source>
        <dbReference type="Pfam" id="PF21075"/>
    </source>
</evidence>
<feature type="domain" description="NAD-glutamate dehydrogenase catalytic" evidence="2">
    <location>
        <begin position="691"/>
        <end position="1182"/>
    </location>
</feature>
<dbReference type="PIRSF" id="PIRSF036761">
    <property type="entry name" value="GDH_Mll4104"/>
    <property type="match status" value="1"/>
</dbReference>
<evidence type="ECO:0000259" key="3">
    <source>
        <dbReference type="Pfam" id="PF21074"/>
    </source>
</evidence>
<evidence type="ECO:0000256" key="1">
    <source>
        <dbReference type="ARBA" id="ARBA00023002"/>
    </source>
</evidence>
<dbReference type="InterPro" id="IPR049062">
    <property type="entry name" value="NAD_Glu_DH_ACT2"/>
</dbReference>
<dbReference type="Pfam" id="PF21074">
    <property type="entry name" value="GDH_C"/>
    <property type="match status" value="1"/>
</dbReference>
<dbReference type="Pfam" id="PF21078">
    <property type="entry name" value="GDH_HM3"/>
    <property type="match status" value="1"/>
</dbReference>